<organism evidence="1 2">
    <name type="scientific">Pseudoluteimonas lycopersici</name>
    <dbReference type="NCBI Taxonomy" id="1324796"/>
    <lineage>
        <taxon>Bacteria</taxon>
        <taxon>Pseudomonadati</taxon>
        <taxon>Pseudomonadota</taxon>
        <taxon>Gammaproteobacteria</taxon>
        <taxon>Lysobacterales</taxon>
        <taxon>Lysobacteraceae</taxon>
        <taxon>Pseudoluteimonas</taxon>
    </lineage>
</organism>
<proteinExistence type="predicted"/>
<gene>
    <name evidence="1" type="ORF">FNZ56_08505</name>
</gene>
<dbReference type="OrthoDB" id="5966436at2"/>
<evidence type="ECO:0000313" key="2">
    <source>
        <dbReference type="Proteomes" id="UP000315891"/>
    </source>
</evidence>
<dbReference type="AlphaFoldDB" id="A0A516V5W3"/>
<protein>
    <submittedName>
        <fullName evidence="1">Uncharacterized protein</fullName>
    </submittedName>
</protein>
<reference evidence="1 2" key="1">
    <citation type="submission" date="2019-07" db="EMBL/GenBank/DDBJ databases">
        <title>Lysobacter weifangensis sp. nov., isolated from bensulfuron-methyl contaminated farmland soil.</title>
        <authorList>
            <person name="Zhao H."/>
        </authorList>
    </citation>
    <scope>NUCLEOTIDE SEQUENCE [LARGE SCALE GENOMIC DNA]</scope>
    <source>
        <strain evidence="1 2">CC-Bw-6</strain>
    </source>
</reference>
<dbReference type="EMBL" id="CP041742">
    <property type="protein sequence ID" value="QDQ73913.1"/>
    <property type="molecule type" value="Genomic_DNA"/>
</dbReference>
<dbReference type="RefSeq" id="WP_143879424.1">
    <property type="nucleotide sequence ID" value="NZ_BAABLZ010000001.1"/>
</dbReference>
<name>A0A516V5W3_9GAMM</name>
<dbReference type="Proteomes" id="UP000315891">
    <property type="component" value="Chromosome"/>
</dbReference>
<keyword evidence="2" id="KW-1185">Reference proteome</keyword>
<accession>A0A516V5W3</accession>
<sequence>MTDILLRDIDPALIERLNRVAAANGWKPDESLHSVLEHGLHALELAATLRLNDREENALQSAINAMEGVADDPGFALIGRVPAAQGA</sequence>
<evidence type="ECO:0000313" key="1">
    <source>
        <dbReference type="EMBL" id="QDQ73913.1"/>
    </source>
</evidence>